<proteinExistence type="predicted"/>
<keyword evidence="2" id="KW-1185">Reference proteome</keyword>
<dbReference type="InterPro" id="IPR038695">
    <property type="entry name" value="Saro_0823-like_sf"/>
</dbReference>
<evidence type="ECO:0000313" key="1">
    <source>
        <dbReference type="EMBL" id="TIH11194.1"/>
    </source>
</evidence>
<organism evidence="1 2">
    <name type="scientific">Pseudomonas leptonychotis</name>
    <dbReference type="NCBI Taxonomy" id="2448482"/>
    <lineage>
        <taxon>Bacteria</taxon>
        <taxon>Pseudomonadati</taxon>
        <taxon>Pseudomonadota</taxon>
        <taxon>Gammaproteobacteria</taxon>
        <taxon>Pseudomonadales</taxon>
        <taxon>Pseudomonadaceae</taxon>
        <taxon>Pseudomonas</taxon>
    </lineage>
</organism>
<name>A0A4V4RA04_9PSED</name>
<dbReference type="Pfam" id="PF02643">
    <property type="entry name" value="DUF192"/>
    <property type="match status" value="1"/>
</dbReference>
<evidence type="ECO:0000313" key="2">
    <source>
        <dbReference type="Proteomes" id="UP000307541"/>
    </source>
</evidence>
<dbReference type="AlphaFoldDB" id="A0A4V4RA04"/>
<accession>A0A4V4RA04</accession>
<dbReference type="RefSeq" id="WP_136663546.1">
    <property type="nucleotide sequence ID" value="NZ_RFLV01000001.1"/>
</dbReference>
<reference evidence="1 2" key="1">
    <citation type="submission" date="2018-10" db="EMBL/GenBank/DDBJ databases">
        <title>Pseudomonas leptonychotis sp. nov., isolated from Weddell seals in Antarctica.</title>
        <authorList>
            <person name="Novakova D."/>
            <person name="Svec P."/>
            <person name="Kralova S."/>
            <person name="Kristofova L."/>
            <person name="Zeman M."/>
            <person name="Pantucek R."/>
            <person name="Maslanova I."/>
            <person name="Sedlacek I."/>
        </authorList>
    </citation>
    <scope>NUCLEOTIDE SEQUENCE [LARGE SCALE GENOMIC DNA]</scope>
    <source>
        <strain evidence="1 2">CCM 8849</strain>
    </source>
</reference>
<comment type="caution">
    <text evidence="1">The sequence shown here is derived from an EMBL/GenBank/DDBJ whole genome shotgun (WGS) entry which is preliminary data.</text>
</comment>
<dbReference type="Proteomes" id="UP000307541">
    <property type="component" value="Unassembled WGS sequence"/>
</dbReference>
<dbReference type="Gene3D" id="2.60.120.1140">
    <property type="entry name" value="Protein of unknown function DUF192"/>
    <property type="match status" value="1"/>
</dbReference>
<dbReference type="OrthoDB" id="9813379at2"/>
<sequence length="115" mass="12881">MIPCQVTRADGSRQTLTLEQADRLWPRLKGLLGWRGLAPAQGIWLQPCNSVHCLFMAFSIDVLYLDSAQRIIAIRADLKPWRMSLCWPAKSVIELAAGECQRLGLTIGDQIQCES</sequence>
<dbReference type="EMBL" id="RFLV01000001">
    <property type="protein sequence ID" value="TIH11194.1"/>
    <property type="molecule type" value="Genomic_DNA"/>
</dbReference>
<protein>
    <submittedName>
        <fullName evidence="1">DUF192 domain-containing protein</fullName>
    </submittedName>
</protein>
<dbReference type="InterPro" id="IPR003795">
    <property type="entry name" value="DUF192"/>
</dbReference>
<gene>
    <name evidence="1" type="ORF">D8779_06060</name>
</gene>